<keyword evidence="4" id="KW-1185">Reference proteome</keyword>
<keyword evidence="2" id="KW-0812">Transmembrane</keyword>
<protein>
    <submittedName>
        <fullName evidence="3">Uncharacterized protein</fullName>
    </submittedName>
</protein>
<feature type="region of interest" description="Disordered" evidence="1">
    <location>
        <begin position="172"/>
        <end position="217"/>
    </location>
</feature>
<dbReference type="EMBL" id="AQHN01000005">
    <property type="protein sequence ID" value="ENN89500.1"/>
    <property type="molecule type" value="Genomic_DNA"/>
</dbReference>
<feature type="compositionally biased region" description="Basic and acidic residues" evidence="1">
    <location>
        <begin position="197"/>
        <end position="213"/>
    </location>
</feature>
<accession>N6V6Q9</accession>
<feature type="region of interest" description="Disordered" evidence="1">
    <location>
        <begin position="24"/>
        <end position="60"/>
    </location>
</feature>
<feature type="compositionally biased region" description="Basic and acidic residues" evidence="1">
    <location>
        <begin position="24"/>
        <end position="38"/>
    </location>
</feature>
<dbReference type="Proteomes" id="UP000012429">
    <property type="component" value="Unassembled WGS sequence"/>
</dbReference>
<keyword evidence="2" id="KW-1133">Transmembrane helix</keyword>
<reference evidence="3 4" key="1">
    <citation type="journal article" date="2012" name="BMC Genomics">
        <title>Genomic basis of broad host range and environmental adaptability of Rhizobium tropici CIAT 899 and Rhizobium sp. PRF 81 which are used in inoculants for common bean (Phaseolus vulgaris L.).</title>
        <authorList>
            <person name="Ormeno-Orrillo E."/>
            <person name="Menna P."/>
            <person name="Almeida L.G."/>
            <person name="Ollero F.J."/>
            <person name="Nicolas M.F."/>
            <person name="Pains Rodrigues E."/>
            <person name="Shigueyoshi Nakatani A."/>
            <person name="Silva Batista J.S."/>
            <person name="Oliveira Chueire L.M."/>
            <person name="Souza R.C."/>
            <person name="Ribeiro Vasconcelos A.T."/>
            <person name="Megias M."/>
            <person name="Hungria M."/>
            <person name="Martinez-Romero E."/>
        </authorList>
    </citation>
    <scope>NUCLEOTIDE SEQUENCE [LARGE SCALE GENOMIC DNA]</scope>
    <source>
        <strain evidence="3 4">PRF 81</strain>
    </source>
</reference>
<organism evidence="3 4">
    <name type="scientific">Rhizobium freirei PRF 81</name>
    <dbReference type="NCBI Taxonomy" id="363754"/>
    <lineage>
        <taxon>Bacteria</taxon>
        <taxon>Pseudomonadati</taxon>
        <taxon>Pseudomonadota</taxon>
        <taxon>Alphaproteobacteria</taxon>
        <taxon>Hyphomicrobiales</taxon>
        <taxon>Rhizobiaceae</taxon>
        <taxon>Rhizobium/Agrobacterium group</taxon>
        <taxon>Rhizobium</taxon>
    </lineage>
</organism>
<dbReference type="AlphaFoldDB" id="N6V6Q9"/>
<proteinExistence type="predicted"/>
<evidence type="ECO:0000256" key="2">
    <source>
        <dbReference type="SAM" id="Phobius"/>
    </source>
</evidence>
<feature type="transmembrane region" description="Helical" evidence="2">
    <location>
        <begin position="465"/>
        <end position="482"/>
    </location>
</feature>
<gene>
    <name evidence="3" type="ORF">RHSP_61017</name>
</gene>
<keyword evidence="2" id="KW-0472">Membrane</keyword>
<evidence type="ECO:0000313" key="4">
    <source>
        <dbReference type="Proteomes" id="UP000012429"/>
    </source>
</evidence>
<feature type="compositionally biased region" description="Basic and acidic residues" evidence="1">
    <location>
        <begin position="254"/>
        <end position="271"/>
    </location>
</feature>
<sequence length="567" mass="62848">MIAAELFRRFRLRPFGIVSAQDHAMRGEHGAAGHEQAGERNAPTRLGKAEERQDQRRQQRRRIACGAENLDIAVLDAVVPGIEGRSDGEEAEAEHGDPLCHPLRPDGLLQAEMAEEGEDGCHEAEYGDDVGGYGLETARDQRIAGPGEGAKKSRAVADRIGAFEMKAVAADDQNCARKPHQRADDVIPAQPLARQQGRADDDQKRPEIGDQPRFHRRRMAQRREIEEMVAEQAGNARYPDLGGLTQKPQALRPEQQHDDAGNAADGKTDGKQLKRLHLAGRHRQKRQERPHQNGRKARQCRAKLQLCPQLSLLQASSCLLAAVFHGCNRHGPVLCRYAHIDRSIYIHGIGLGKPDLHLVALGEIEIILARALIAALRREAHAAGNRLAREALGRERMSPLWRQLQIQAHLAVEDGQRLIAEIEAGRDWKDHTGNRIEHGLQIRVGKRDPVVRPLRFGRDRIRRHIAVGIGHIVGALLLAALVEQRVMRCLQLVVVDHTGHIGPGIDGGDEVRKTGGGNVAADRKLLAGDLGLEIRPGDRQAGQRNAITRFMPQHVGECRRRHRRNDS</sequence>
<evidence type="ECO:0000313" key="3">
    <source>
        <dbReference type="EMBL" id="ENN89500.1"/>
    </source>
</evidence>
<name>N6V6Q9_9HYPH</name>
<dbReference type="STRING" id="363754.RHSP_61017"/>
<comment type="caution">
    <text evidence="3">The sequence shown here is derived from an EMBL/GenBank/DDBJ whole genome shotgun (WGS) entry which is preliminary data.</text>
</comment>
<feature type="compositionally biased region" description="Basic and acidic residues" evidence="1">
    <location>
        <begin position="47"/>
        <end position="57"/>
    </location>
</feature>
<feature type="region of interest" description="Disordered" evidence="1">
    <location>
        <begin position="251"/>
        <end position="271"/>
    </location>
</feature>
<evidence type="ECO:0000256" key="1">
    <source>
        <dbReference type="SAM" id="MobiDB-lite"/>
    </source>
</evidence>